<name>J1J1Q0_9HYPH</name>
<accession>J1J1Q0</accession>
<sequence>MLKSFILLGTIISAFLFTNHANSEQSTGYIPYSPIVDDASDYDGMSSVKKRFGNQGKKTTGYIPYSPIVQCANNEIPIYRGSSIIKCISKEDTARRDVPDFGPNIRVIRRIPKSEYEGLINNHLSNQEFYSENENYINTYSNLKRDQIIVWFVAGFIVITLMSLPISLLWRFQLKTSACLFAIMTALFVIAIPLYAG</sequence>
<keyword evidence="1" id="KW-0812">Transmembrane</keyword>
<feature type="transmembrane region" description="Helical" evidence="1">
    <location>
        <begin position="148"/>
        <end position="170"/>
    </location>
</feature>
<keyword evidence="1" id="KW-0472">Membrane</keyword>
<dbReference type="PATRIC" id="fig|1094563.3.peg.1731"/>
<evidence type="ECO:0000256" key="2">
    <source>
        <dbReference type="SAM" id="SignalP"/>
    </source>
</evidence>
<reference evidence="3 4" key="1">
    <citation type="submission" date="2012-03" db="EMBL/GenBank/DDBJ databases">
        <title>The Genome Sequence of Bartonella washoensis Sb944nv.</title>
        <authorList>
            <consortium name="The Broad Institute Genome Sequencing Platform"/>
            <consortium name="The Broad Institute Genome Sequencing Center for Infectious Disease"/>
            <person name="Feldgarden M."/>
            <person name="Kirby J."/>
            <person name="Kosoy M."/>
            <person name="Birtles R."/>
            <person name="Probert W.S."/>
            <person name="Chiaraviglio L."/>
            <person name="Young S.K."/>
            <person name="Zeng Q."/>
            <person name="Gargeya S."/>
            <person name="Fitzgerald M."/>
            <person name="Haas B."/>
            <person name="Abouelleil A."/>
            <person name="Alvarado L."/>
            <person name="Arachchi H.M."/>
            <person name="Berlin A."/>
            <person name="Chapman S.B."/>
            <person name="Gearin G."/>
            <person name="Goldberg J."/>
            <person name="Griggs A."/>
            <person name="Gujja S."/>
            <person name="Hansen M."/>
            <person name="Heiman D."/>
            <person name="Howarth C."/>
            <person name="Larimer J."/>
            <person name="Lui A."/>
            <person name="MacDonald P.J.P."/>
            <person name="McCowen C."/>
            <person name="Montmayeur A."/>
            <person name="Murphy C."/>
            <person name="Neiman D."/>
            <person name="Pearson M."/>
            <person name="Priest M."/>
            <person name="Roberts A."/>
            <person name="Saif S."/>
            <person name="Shea T."/>
            <person name="Sisk P."/>
            <person name="Stolte C."/>
            <person name="Sykes S."/>
            <person name="Wortman J."/>
            <person name="Nusbaum C."/>
            <person name="Birren B."/>
        </authorList>
    </citation>
    <scope>NUCLEOTIDE SEQUENCE [LARGE SCALE GENOMIC DNA]</scope>
    <source>
        <strain evidence="3 4">Sb944nv</strain>
    </source>
</reference>
<dbReference type="HOGENOM" id="CLU_1381745_0_0_5"/>
<proteinExistence type="predicted"/>
<dbReference type="eggNOG" id="ENOG503145I">
    <property type="taxonomic scope" value="Bacteria"/>
</dbReference>
<organism evidence="3 4">
    <name type="scientific">Candidatus Bartonella washoeensis Sb944nv</name>
    <dbReference type="NCBI Taxonomy" id="1094563"/>
    <lineage>
        <taxon>Bacteria</taxon>
        <taxon>Pseudomonadati</taxon>
        <taxon>Pseudomonadota</taxon>
        <taxon>Alphaproteobacteria</taxon>
        <taxon>Hyphomicrobiales</taxon>
        <taxon>Bartonellaceae</taxon>
        <taxon>Bartonella</taxon>
    </lineage>
</organism>
<feature type="signal peptide" evidence="2">
    <location>
        <begin position="1"/>
        <end position="21"/>
    </location>
</feature>
<evidence type="ECO:0000313" key="4">
    <source>
        <dbReference type="Proteomes" id="UP000008947"/>
    </source>
</evidence>
<gene>
    <name evidence="3" type="ORF">MCQ_01500</name>
</gene>
<dbReference type="AlphaFoldDB" id="J1J1Q0"/>
<dbReference type="Proteomes" id="UP000008947">
    <property type="component" value="Unassembled WGS sequence"/>
</dbReference>
<protein>
    <submittedName>
        <fullName evidence="3">Uncharacterized protein</fullName>
    </submittedName>
</protein>
<evidence type="ECO:0000256" key="1">
    <source>
        <dbReference type="SAM" id="Phobius"/>
    </source>
</evidence>
<keyword evidence="4" id="KW-1185">Reference proteome</keyword>
<feature type="transmembrane region" description="Helical" evidence="1">
    <location>
        <begin position="177"/>
        <end position="196"/>
    </location>
</feature>
<keyword evidence="2" id="KW-0732">Signal</keyword>
<dbReference type="RefSeq" id="WP_006924574.1">
    <property type="nucleotide sequence ID" value="NZ_JH725025.1"/>
</dbReference>
<keyword evidence="1" id="KW-1133">Transmembrane helix</keyword>
<evidence type="ECO:0000313" key="3">
    <source>
        <dbReference type="EMBL" id="EJF77530.1"/>
    </source>
</evidence>
<comment type="caution">
    <text evidence="3">The sequence shown here is derived from an EMBL/GenBank/DDBJ whole genome shotgun (WGS) entry which is preliminary data.</text>
</comment>
<dbReference type="EMBL" id="AILU01000044">
    <property type="protein sequence ID" value="EJF77530.1"/>
    <property type="molecule type" value="Genomic_DNA"/>
</dbReference>
<feature type="chain" id="PRO_5003744368" evidence="2">
    <location>
        <begin position="22"/>
        <end position="197"/>
    </location>
</feature>